<dbReference type="EMBL" id="PDNB01000374">
    <property type="protein sequence ID" value="PGG95233.1"/>
    <property type="molecule type" value="Genomic_DNA"/>
</dbReference>
<organism evidence="1 2">
    <name type="scientific">Helicocarpus griseus UAMH5409</name>
    <dbReference type="NCBI Taxonomy" id="1447875"/>
    <lineage>
        <taxon>Eukaryota</taxon>
        <taxon>Fungi</taxon>
        <taxon>Dikarya</taxon>
        <taxon>Ascomycota</taxon>
        <taxon>Pezizomycotina</taxon>
        <taxon>Eurotiomycetes</taxon>
        <taxon>Eurotiomycetidae</taxon>
        <taxon>Onygenales</taxon>
        <taxon>Ajellomycetaceae</taxon>
        <taxon>Helicocarpus</taxon>
    </lineage>
</organism>
<name>A0A2B7W6U0_9EURO</name>
<evidence type="ECO:0000313" key="1">
    <source>
        <dbReference type="EMBL" id="PGG95233.1"/>
    </source>
</evidence>
<comment type="caution">
    <text evidence="1">The sequence shown here is derived from an EMBL/GenBank/DDBJ whole genome shotgun (WGS) entry which is preliminary data.</text>
</comment>
<accession>A0A2B7W6U0</accession>
<reference evidence="1 2" key="1">
    <citation type="submission" date="2017-10" db="EMBL/GenBank/DDBJ databases">
        <title>Comparative genomics in systemic dimorphic fungi from Ajellomycetaceae.</title>
        <authorList>
            <person name="Munoz J.F."/>
            <person name="Mcewen J.G."/>
            <person name="Clay O.K."/>
            <person name="Cuomo C.A."/>
        </authorList>
    </citation>
    <scope>NUCLEOTIDE SEQUENCE [LARGE SCALE GENOMIC DNA]</scope>
    <source>
        <strain evidence="1 2">UAMH5409</strain>
    </source>
</reference>
<dbReference type="Proteomes" id="UP000223968">
    <property type="component" value="Unassembled WGS sequence"/>
</dbReference>
<dbReference type="AlphaFoldDB" id="A0A2B7W6U0"/>
<gene>
    <name evidence="1" type="ORF">AJ79_10174</name>
</gene>
<evidence type="ECO:0000313" key="2">
    <source>
        <dbReference type="Proteomes" id="UP000223968"/>
    </source>
</evidence>
<proteinExistence type="predicted"/>
<keyword evidence="2" id="KW-1185">Reference proteome</keyword>
<sequence length="49" mass="5539">METDYDDYMTSACERSIRSRADNPGRAKAREAAHIVAIIESKNLPLQLM</sequence>
<protein>
    <submittedName>
        <fullName evidence="1">Uncharacterized protein</fullName>
    </submittedName>
</protein>